<organism evidence="1 2">
    <name type="scientific">Phaseolus angularis</name>
    <name type="common">Azuki bean</name>
    <name type="synonym">Vigna angularis</name>
    <dbReference type="NCBI Taxonomy" id="3914"/>
    <lineage>
        <taxon>Eukaryota</taxon>
        <taxon>Viridiplantae</taxon>
        <taxon>Streptophyta</taxon>
        <taxon>Embryophyta</taxon>
        <taxon>Tracheophyta</taxon>
        <taxon>Spermatophyta</taxon>
        <taxon>Magnoliopsida</taxon>
        <taxon>eudicotyledons</taxon>
        <taxon>Gunneridae</taxon>
        <taxon>Pentapetalae</taxon>
        <taxon>rosids</taxon>
        <taxon>fabids</taxon>
        <taxon>Fabales</taxon>
        <taxon>Fabaceae</taxon>
        <taxon>Papilionoideae</taxon>
        <taxon>50 kb inversion clade</taxon>
        <taxon>NPAAA clade</taxon>
        <taxon>indigoferoid/millettioid clade</taxon>
        <taxon>Phaseoleae</taxon>
        <taxon>Vigna</taxon>
    </lineage>
</organism>
<evidence type="ECO:0000313" key="2">
    <source>
        <dbReference type="Proteomes" id="UP000743370"/>
    </source>
</evidence>
<reference evidence="1 2" key="1">
    <citation type="submission" date="2020-05" db="EMBL/GenBank/DDBJ databases">
        <title>Vigna angularis (adzuki bean) Var. LongXiaoDou No. 4 denovo assembly.</title>
        <authorList>
            <person name="Xiang H."/>
        </authorList>
    </citation>
    <scope>NUCLEOTIDE SEQUENCE [LARGE SCALE GENOMIC DNA]</scope>
    <source>
        <tissue evidence="1">Leaf</tissue>
    </source>
</reference>
<dbReference type="EMBL" id="JABFOF010000006">
    <property type="protein sequence ID" value="KAG2395178.1"/>
    <property type="molecule type" value="Genomic_DNA"/>
</dbReference>
<sequence>MEVEFVRKRWIWWWAHNFGDVFVVGWRCLMDLRRGWANSREGWLEGPHGML</sequence>
<proteinExistence type="predicted"/>
<comment type="caution">
    <text evidence="1">The sequence shown here is derived from an EMBL/GenBank/DDBJ whole genome shotgun (WGS) entry which is preliminary data.</text>
</comment>
<accession>A0A8T0K6Q0</accession>
<name>A0A8T0K6Q0_PHAAN</name>
<evidence type="ECO:0000313" key="1">
    <source>
        <dbReference type="EMBL" id="KAG2395178.1"/>
    </source>
</evidence>
<dbReference type="Proteomes" id="UP000743370">
    <property type="component" value="Unassembled WGS sequence"/>
</dbReference>
<protein>
    <submittedName>
        <fullName evidence="1">Uncharacterized protein</fullName>
    </submittedName>
</protein>
<dbReference type="AlphaFoldDB" id="A0A8T0K6Q0"/>
<gene>
    <name evidence="1" type="ORF">HKW66_Vig0074460</name>
</gene>